<evidence type="ECO:0000313" key="3">
    <source>
        <dbReference type="Proteomes" id="UP000553632"/>
    </source>
</evidence>
<evidence type="ECO:0000313" key="2">
    <source>
        <dbReference type="EMBL" id="KAF4698820.1"/>
    </source>
</evidence>
<dbReference type="Proteomes" id="UP000553632">
    <property type="component" value="Unassembled WGS sequence"/>
</dbReference>
<organism evidence="2 3">
    <name type="scientific">Perkinsus olseni</name>
    <name type="common">Perkinsus atlanticus</name>
    <dbReference type="NCBI Taxonomy" id="32597"/>
    <lineage>
        <taxon>Eukaryota</taxon>
        <taxon>Sar</taxon>
        <taxon>Alveolata</taxon>
        <taxon>Perkinsozoa</taxon>
        <taxon>Perkinsea</taxon>
        <taxon>Perkinsida</taxon>
        <taxon>Perkinsidae</taxon>
        <taxon>Perkinsus</taxon>
    </lineage>
</organism>
<feature type="non-terminal residue" evidence="2">
    <location>
        <position position="1"/>
    </location>
</feature>
<comment type="caution">
    <text evidence="2">The sequence shown here is derived from an EMBL/GenBank/DDBJ whole genome shotgun (WGS) entry which is preliminary data.</text>
</comment>
<proteinExistence type="predicted"/>
<protein>
    <submittedName>
        <fullName evidence="2">Uncharacterized protein</fullName>
    </submittedName>
</protein>
<dbReference type="EMBL" id="JABANO010038277">
    <property type="protein sequence ID" value="KAF4698820.1"/>
    <property type="molecule type" value="Genomic_DNA"/>
</dbReference>
<gene>
    <name evidence="2" type="ORF">FOZ63_029835</name>
</gene>
<keyword evidence="3" id="KW-1185">Reference proteome</keyword>
<name>A0A7J6PT44_PEROL</name>
<accession>A0A7J6PT44</accession>
<feature type="compositionally biased region" description="Basic residues" evidence="1">
    <location>
        <begin position="253"/>
        <end position="271"/>
    </location>
</feature>
<reference evidence="2 3" key="1">
    <citation type="submission" date="2020-04" db="EMBL/GenBank/DDBJ databases">
        <title>Perkinsus olseni comparative genomics.</title>
        <authorList>
            <person name="Bogema D.R."/>
        </authorList>
    </citation>
    <scope>NUCLEOTIDE SEQUENCE [LARGE SCALE GENOMIC DNA]</scope>
    <source>
        <strain evidence="2 3">ATCC PRA-207</strain>
    </source>
</reference>
<sequence length="711" mass="78714">MPAARLWLYSVTLFNKLRWLPALTSGNERMDAIRDILRKRYQRLGENRNAYAQLMAESQGDENNDEARFPPPGLYENKTLGIVVKNHGIHECTFTFVFGKYSSIVLPYSRMTPSIKGRTYNCFIPAGEQKVHKPGQALRNLLDIVWRPLEPSDIMLCHSVEGEVLMVSPNGLLTLSWMPLPSQGRAPNEGQPAEVGAEHERGNGNGRVERGGTKTPKAARSSPRDSSGVSLGRVKKAKKSRPGRLDGEPKAPRVTRRKRVTVRKKRSSKRHNANDDNDVLATAAASAGITGEDIDEEEAGGSAPSNAVGDRTMNSARPRHHPTEQERASYLDSADHYDVDRSKLAHTYEMEVAPPPRTGGNGGDEHWYDRGFPDGSSWDEESSVRDPIEVFEDPTLEYLSWLYRMWRSWACVNVVNMATALVLELRHFGLSVMFASMLWVYSAVLSNLACLSYALKSAKNERQSIWEIPRRSGVESEHSYAKPAMANPGPGFPPSGLYKNVAFGVAVRIERPEKCTFTFQAEKGSLFTPPYSSMILHSASPMVNCYIPAENNEMHHLGNRVREMLGLGEGNPLEPSDIKLCHPVQSNNTYMVLPIGVVPLVRESLTPRRIEEGDTRLPGRAQASGGNLVGHPISWSSTPRTARGKRKLHETTLKRALTLEQPQQRSEGSDVSRGDAVAGFPPAGMYANESFGIAVEIKGIDDCTLAFNAFE</sequence>
<evidence type="ECO:0000256" key="1">
    <source>
        <dbReference type="SAM" id="MobiDB-lite"/>
    </source>
</evidence>
<feature type="region of interest" description="Disordered" evidence="1">
    <location>
        <begin position="609"/>
        <end position="647"/>
    </location>
</feature>
<feature type="compositionally biased region" description="Basic residues" evidence="1">
    <location>
        <begin position="233"/>
        <end position="242"/>
    </location>
</feature>
<feature type="region of interest" description="Disordered" evidence="1">
    <location>
        <begin position="657"/>
        <end position="676"/>
    </location>
</feature>
<dbReference type="AlphaFoldDB" id="A0A7J6PT44"/>
<feature type="region of interest" description="Disordered" evidence="1">
    <location>
        <begin position="183"/>
        <end position="328"/>
    </location>
</feature>
<feature type="compositionally biased region" description="Basic and acidic residues" evidence="1">
    <location>
        <begin position="196"/>
        <end position="212"/>
    </location>
</feature>